<dbReference type="Gramene" id="KCW88632">
    <property type="protein sequence ID" value="KCW88632"/>
    <property type="gene ID" value="EUGRSUZ_A01000"/>
</dbReference>
<dbReference type="EMBL" id="KK198753">
    <property type="protein sequence ID" value="KCW88632.1"/>
    <property type="molecule type" value="Genomic_DNA"/>
</dbReference>
<dbReference type="InParanoid" id="A0A059DDH3"/>
<sequence>MNLDFFELRNESFRLLSLSMDLKIVATMIVERIPWGGHRRQSSTSFVQSLIFFCSGFPWTETILSCNEKPLTLRYPKFSPVLFVMAW</sequence>
<gene>
    <name evidence="1" type="ORF">EUGRSUZ_A01000</name>
</gene>
<reference evidence="1" key="1">
    <citation type="submission" date="2013-07" db="EMBL/GenBank/DDBJ databases">
        <title>The genome of Eucalyptus grandis.</title>
        <authorList>
            <person name="Schmutz J."/>
            <person name="Hayes R."/>
            <person name="Myburg A."/>
            <person name="Tuskan G."/>
            <person name="Grattapaglia D."/>
            <person name="Rokhsar D.S."/>
        </authorList>
    </citation>
    <scope>NUCLEOTIDE SEQUENCE</scope>
    <source>
        <tissue evidence="1">Leaf extractions</tissue>
    </source>
</reference>
<accession>A0A059DDH3</accession>
<name>A0A059DDH3_EUCGR</name>
<protein>
    <submittedName>
        <fullName evidence="1">Uncharacterized protein</fullName>
    </submittedName>
</protein>
<dbReference type="AlphaFoldDB" id="A0A059DDH3"/>
<proteinExistence type="predicted"/>
<organism evidence="1">
    <name type="scientific">Eucalyptus grandis</name>
    <name type="common">Flooded gum</name>
    <dbReference type="NCBI Taxonomy" id="71139"/>
    <lineage>
        <taxon>Eukaryota</taxon>
        <taxon>Viridiplantae</taxon>
        <taxon>Streptophyta</taxon>
        <taxon>Embryophyta</taxon>
        <taxon>Tracheophyta</taxon>
        <taxon>Spermatophyta</taxon>
        <taxon>Magnoliopsida</taxon>
        <taxon>eudicotyledons</taxon>
        <taxon>Gunneridae</taxon>
        <taxon>Pentapetalae</taxon>
        <taxon>rosids</taxon>
        <taxon>malvids</taxon>
        <taxon>Myrtales</taxon>
        <taxon>Myrtaceae</taxon>
        <taxon>Myrtoideae</taxon>
        <taxon>Eucalypteae</taxon>
        <taxon>Eucalyptus</taxon>
    </lineage>
</organism>
<evidence type="ECO:0000313" key="1">
    <source>
        <dbReference type="EMBL" id="KCW88632.1"/>
    </source>
</evidence>